<evidence type="ECO:0000256" key="4">
    <source>
        <dbReference type="ARBA" id="ARBA00022683"/>
    </source>
</evidence>
<dbReference type="PANTHER" id="PTHR33705:SF2">
    <property type="entry name" value="PHOSPHOCARRIER PROTEIN NPR"/>
    <property type="match status" value="1"/>
</dbReference>
<evidence type="ECO:0000256" key="3">
    <source>
        <dbReference type="ARBA" id="ARBA00022490"/>
    </source>
</evidence>
<dbReference type="EMBL" id="JAEKCB010000003">
    <property type="protein sequence ID" value="MBJ2117785.1"/>
    <property type="molecule type" value="Genomic_DNA"/>
</dbReference>
<dbReference type="PRINTS" id="PR00107">
    <property type="entry name" value="PHOSPHOCPHPR"/>
</dbReference>
<comment type="function">
    <text evidence="5">Component of the phosphoenolpyruvate-dependent nitrogen-metabolic phosphotransferase system (nitrogen-metabolic PTS), that seems to be involved in regulating nitrogen metabolism. The phosphoryl group from phosphoenolpyruvate (PEP) is transferred to the phosphoryl carrier protein NPr by enzyme I-Ntr. Phospho-NPr then transfers it to EIIA-Ntr. Could function in the transcriptional regulation of sigma-54 dependent operons in conjunction with the NPr (PtsO) and EIIA-Ntr (PtsN) proteins.</text>
</comment>
<evidence type="ECO:0000256" key="1">
    <source>
        <dbReference type="ARBA" id="ARBA00004496"/>
    </source>
</evidence>
<dbReference type="AlphaFoldDB" id="A0A0G4Q987"/>
<evidence type="ECO:0000259" key="8">
    <source>
        <dbReference type="PROSITE" id="PS51350"/>
    </source>
</evidence>
<dbReference type="Proteomes" id="UP000619976">
    <property type="component" value="Unassembled WGS sequence"/>
</dbReference>
<dbReference type="InterPro" id="IPR000032">
    <property type="entry name" value="HPr-like"/>
</dbReference>
<comment type="similarity">
    <text evidence="2">Belongs to the HPr family.</text>
</comment>
<feature type="domain" description="HPr" evidence="8">
    <location>
        <begin position="2"/>
        <end position="90"/>
    </location>
</feature>
<dbReference type="GeneID" id="83613609"/>
<dbReference type="InterPro" id="IPR050399">
    <property type="entry name" value="HPr"/>
</dbReference>
<organism evidence="9 11">
    <name type="scientific">Proteus penneri</name>
    <dbReference type="NCBI Taxonomy" id="102862"/>
    <lineage>
        <taxon>Bacteria</taxon>
        <taxon>Pseudomonadati</taxon>
        <taxon>Pseudomonadota</taxon>
        <taxon>Gammaproteobacteria</taxon>
        <taxon>Enterobacterales</taxon>
        <taxon>Morganellaceae</taxon>
        <taxon>Proteus</taxon>
    </lineage>
</organism>
<dbReference type="PROSITE" id="PS00369">
    <property type="entry name" value="PTS_HPR_HIS"/>
    <property type="match status" value="1"/>
</dbReference>
<dbReference type="NCBIfam" id="TIGR01003">
    <property type="entry name" value="PTS_HPr_family"/>
    <property type="match status" value="1"/>
</dbReference>
<dbReference type="InterPro" id="IPR035895">
    <property type="entry name" value="HPr-like_sf"/>
</dbReference>
<dbReference type="CDD" id="cd00367">
    <property type="entry name" value="PTS-HPr_like"/>
    <property type="match status" value="1"/>
</dbReference>
<protein>
    <recommendedName>
        <fullName evidence="6">Phosphocarrier protein NPr</fullName>
    </recommendedName>
    <alternativeName>
        <fullName evidence="7">Nitrogen-related HPr</fullName>
    </alternativeName>
</protein>
<reference evidence="10 12" key="3">
    <citation type="submission" date="2020-12" db="EMBL/GenBank/DDBJ databases">
        <title>Enhanced detection system for hospital associated transmission using whole genome sequencing surveillance.</title>
        <authorList>
            <person name="Harrison L.H."/>
            <person name="Van Tyne D."/>
            <person name="Marsh J.W."/>
            <person name="Griffith M.P."/>
            <person name="Snyder D.J."/>
            <person name="Cooper V.S."/>
            <person name="Mustapha M."/>
        </authorList>
    </citation>
    <scope>NUCLEOTIDE SEQUENCE [LARGE SCALE GENOMIC DNA]</scope>
    <source>
        <strain evidence="10 12">PR00195</strain>
    </source>
</reference>
<evidence type="ECO:0000256" key="6">
    <source>
        <dbReference type="ARBA" id="ARBA00040081"/>
    </source>
</evidence>
<evidence type="ECO:0000313" key="9">
    <source>
        <dbReference type="EMBL" id="CRL62126.1"/>
    </source>
</evidence>
<dbReference type="PROSITE" id="PS00589">
    <property type="entry name" value="PTS_HPR_SER"/>
    <property type="match status" value="1"/>
</dbReference>
<reference evidence="9" key="1">
    <citation type="submission" date="2015-06" db="EMBL/GenBank/DDBJ databases">
        <authorList>
            <person name="Urmite Genomes Urmite Genomes"/>
        </authorList>
    </citation>
    <scope>NUCLEOTIDE SEQUENCE [LARGE SCALE GENOMIC DNA]</scope>
    <source>
        <strain evidence="9">CSUR P1867</strain>
    </source>
</reference>
<keyword evidence="12" id="KW-1185">Reference proteome</keyword>
<proteinExistence type="inferred from homology"/>
<dbReference type="GO" id="GO:0005737">
    <property type="term" value="C:cytoplasm"/>
    <property type="evidence" value="ECO:0007669"/>
    <property type="project" value="UniProtKB-SubCell"/>
</dbReference>
<keyword evidence="4" id="KW-0598">Phosphotransferase system</keyword>
<evidence type="ECO:0000313" key="10">
    <source>
        <dbReference type="EMBL" id="MBJ2117785.1"/>
    </source>
</evidence>
<evidence type="ECO:0000256" key="5">
    <source>
        <dbReference type="ARBA" id="ARBA00037424"/>
    </source>
</evidence>
<dbReference type="EMBL" id="CVRY01000003">
    <property type="protein sequence ID" value="CRL62126.1"/>
    <property type="molecule type" value="Genomic_DNA"/>
</dbReference>
<sequence>MTQYRQVAIKNRLGMHARPAMKLFDLVKTFQSTVILRNNEGVEAQADSVIAMLMLDSEQGSQIDIEVTGSDENEAIDAIIALFESGFDEE</sequence>
<reference evidence="11" key="2">
    <citation type="submission" date="2015-06" db="EMBL/GenBank/DDBJ databases">
        <authorList>
            <person name="Urmite Genomes"/>
        </authorList>
    </citation>
    <scope>NUCLEOTIDE SEQUENCE [LARGE SCALE GENOMIC DNA]</scope>
    <source>
        <strain evidence="11">CSUR P1867</strain>
    </source>
</reference>
<name>A0A0G4Q987_9GAMM</name>
<dbReference type="RefSeq" id="WP_006535359.1">
    <property type="nucleotide sequence ID" value="NZ_CAXOKJ010000002.1"/>
</dbReference>
<accession>A0A379EIM2</accession>
<dbReference type="InterPro" id="IPR001020">
    <property type="entry name" value="PTS_HPr_His_P_site"/>
</dbReference>
<dbReference type="NCBIfam" id="NF008146">
    <property type="entry name" value="PRK10897.1"/>
    <property type="match status" value="1"/>
</dbReference>
<evidence type="ECO:0000256" key="7">
    <source>
        <dbReference type="ARBA" id="ARBA00041734"/>
    </source>
</evidence>
<dbReference type="GO" id="GO:0009401">
    <property type="term" value="P:phosphoenolpyruvate-dependent sugar phosphotransferase system"/>
    <property type="evidence" value="ECO:0007669"/>
    <property type="project" value="UniProtKB-KW"/>
</dbReference>
<accession>A0A0G4Q987</accession>
<evidence type="ECO:0000256" key="2">
    <source>
        <dbReference type="ARBA" id="ARBA00010736"/>
    </source>
</evidence>
<gene>
    <name evidence="9" type="primary">ptsO</name>
    <name evidence="10" type="synonym">npr</name>
    <name evidence="9" type="ORF">BN1804_01818</name>
    <name evidence="10" type="ORF">JFQ69_08950</name>
</gene>
<dbReference type="InterPro" id="IPR002114">
    <property type="entry name" value="PTS_HPr_Ser_P_site"/>
</dbReference>
<comment type="subcellular location">
    <subcellularLocation>
        <location evidence="1">Cytoplasm</location>
    </subcellularLocation>
</comment>
<dbReference type="PROSITE" id="PS51350">
    <property type="entry name" value="PTS_HPR_DOM"/>
    <property type="match status" value="1"/>
</dbReference>
<dbReference type="Proteomes" id="UP000183920">
    <property type="component" value="Unassembled WGS sequence"/>
</dbReference>
<dbReference type="Gene3D" id="3.30.1340.10">
    <property type="entry name" value="HPr-like"/>
    <property type="match status" value="1"/>
</dbReference>
<dbReference type="Pfam" id="PF00381">
    <property type="entry name" value="PTS-HPr"/>
    <property type="match status" value="1"/>
</dbReference>
<evidence type="ECO:0000313" key="12">
    <source>
        <dbReference type="Proteomes" id="UP000619976"/>
    </source>
</evidence>
<dbReference type="PANTHER" id="PTHR33705">
    <property type="entry name" value="PHOSPHOCARRIER PROTEIN HPR"/>
    <property type="match status" value="1"/>
</dbReference>
<evidence type="ECO:0000313" key="11">
    <source>
        <dbReference type="Proteomes" id="UP000183920"/>
    </source>
</evidence>
<keyword evidence="3" id="KW-0963">Cytoplasm</keyword>
<dbReference type="SUPFAM" id="SSF55594">
    <property type="entry name" value="HPr-like"/>
    <property type="match status" value="1"/>
</dbReference>